<dbReference type="Pfam" id="PF00248">
    <property type="entry name" value="Aldo_ket_red"/>
    <property type="match status" value="1"/>
</dbReference>
<feature type="domain" description="NADP-dependent oxidoreductase" evidence="5">
    <location>
        <begin position="123"/>
        <end position="367"/>
    </location>
</feature>
<sequence length="381" mass="42732">MDDRKSDTDESDAEQTRGVTSVLRRVLPIGAAFAFGYLFGKRSEGTPVVDEMGMKPSEIEVPDAVEKALERENEQKERGEQDEQESQTERDSKAEQAESNRDESASEVTAFSAPVTHGMPMFGFGTYELEDYDQCVESVKTAIETGYRHIDTAEGYDNESAVGDAIAESDVSRDELFVATKVSPENLDFDHVLTSAEESLERLGLDYVDLLYVHWPTGEYEADDTLEAFAELREEGLIREIGVSNFTVELLQEAVETAEEPIFANQVEMHPMLQQNDLREFCAQDDVDVELVAYSPIARGDVADIPELRAVAEKHDATPTQVSLAWCREKGVTTIPKATGREHIQENWRSLGVELDEEDIEKIDAIDREERLVDPDRAPWN</sequence>
<accession>A0AAV3UC99</accession>
<dbReference type="InterPro" id="IPR018170">
    <property type="entry name" value="Aldo/ket_reductase_CS"/>
</dbReference>
<comment type="caution">
    <text evidence="6">The sequence shown here is derived from an EMBL/GenBank/DDBJ whole genome shotgun (WGS) entry which is preliminary data.</text>
</comment>
<dbReference type="PROSITE" id="PS00798">
    <property type="entry name" value="ALDOKETO_REDUCTASE_1"/>
    <property type="match status" value="1"/>
</dbReference>
<evidence type="ECO:0000313" key="7">
    <source>
        <dbReference type="Proteomes" id="UP001501729"/>
    </source>
</evidence>
<keyword evidence="2" id="KW-0521">NADP</keyword>
<evidence type="ECO:0000256" key="3">
    <source>
        <dbReference type="ARBA" id="ARBA00023002"/>
    </source>
</evidence>
<dbReference type="InterPro" id="IPR036812">
    <property type="entry name" value="NAD(P)_OxRdtase_dom_sf"/>
</dbReference>
<protein>
    <recommendedName>
        <fullName evidence="5">NADP-dependent oxidoreductase domain-containing protein</fullName>
    </recommendedName>
</protein>
<keyword evidence="3" id="KW-0560">Oxidoreductase</keyword>
<dbReference type="PRINTS" id="PR00069">
    <property type="entry name" value="ALDKETRDTASE"/>
</dbReference>
<dbReference type="FunFam" id="3.20.20.100:FF:000002">
    <property type="entry name" value="2,5-diketo-D-gluconic acid reductase A"/>
    <property type="match status" value="1"/>
</dbReference>
<evidence type="ECO:0000259" key="5">
    <source>
        <dbReference type="Pfam" id="PF00248"/>
    </source>
</evidence>
<dbReference type="AlphaFoldDB" id="A0AAV3UC99"/>
<dbReference type="EMBL" id="BAABKX010000001">
    <property type="protein sequence ID" value="GAA5042737.1"/>
    <property type="molecule type" value="Genomic_DNA"/>
</dbReference>
<gene>
    <name evidence="6" type="ORF">GCM10025751_06430</name>
</gene>
<organism evidence="6 7">
    <name type="scientific">Haladaptatus pallidirubidus</name>
    <dbReference type="NCBI Taxonomy" id="1008152"/>
    <lineage>
        <taxon>Archaea</taxon>
        <taxon>Methanobacteriati</taxon>
        <taxon>Methanobacteriota</taxon>
        <taxon>Stenosarchaea group</taxon>
        <taxon>Halobacteria</taxon>
        <taxon>Halobacteriales</taxon>
        <taxon>Haladaptataceae</taxon>
        <taxon>Haladaptatus</taxon>
    </lineage>
</organism>
<dbReference type="PANTHER" id="PTHR43827">
    <property type="entry name" value="2,5-DIKETO-D-GLUCONIC ACID REDUCTASE"/>
    <property type="match status" value="1"/>
</dbReference>
<dbReference type="PANTHER" id="PTHR43827:SF3">
    <property type="entry name" value="NADP-DEPENDENT OXIDOREDUCTASE DOMAIN-CONTAINING PROTEIN"/>
    <property type="match status" value="1"/>
</dbReference>
<dbReference type="Gene3D" id="3.20.20.100">
    <property type="entry name" value="NADP-dependent oxidoreductase domain"/>
    <property type="match status" value="1"/>
</dbReference>
<feature type="region of interest" description="Disordered" evidence="4">
    <location>
        <begin position="1"/>
        <end position="22"/>
    </location>
</feature>
<feature type="compositionally biased region" description="Basic and acidic residues" evidence="4">
    <location>
        <begin position="68"/>
        <end position="104"/>
    </location>
</feature>
<feature type="region of interest" description="Disordered" evidence="4">
    <location>
        <begin position="68"/>
        <end position="112"/>
    </location>
</feature>
<dbReference type="InterPro" id="IPR023210">
    <property type="entry name" value="NADP_OxRdtase_dom"/>
</dbReference>
<reference evidence="6 7" key="1">
    <citation type="journal article" date="2019" name="Int. J. Syst. Evol. Microbiol.">
        <title>The Global Catalogue of Microorganisms (GCM) 10K type strain sequencing project: providing services to taxonomists for standard genome sequencing and annotation.</title>
        <authorList>
            <consortium name="The Broad Institute Genomics Platform"/>
            <consortium name="The Broad Institute Genome Sequencing Center for Infectious Disease"/>
            <person name="Wu L."/>
            <person name="Ma J."/>
        </authorList>
    </citation>
    <scope>NUCLEOTIDE SEQUENCE [LARGE SCALE GENOMIC DNA]</scope>
    <source>
        <strain evidence="6 7">JCM 17504</strain>
    </source>
</reference>
<dbReference type="InterPro" id="IPR020471">
    <property type="entry name" value="AKR"/>
</dbReference>
<dbReference type="Proteomes" id="UP001501729">
    <property type="component" value="Unassembled WGS sequence"/>
</dbReference>
<evidence type="ECO:0000256" key="1">
    <source>
        <dbReference type="ARBA" id="ARBA00007905"/>
    </source>
</evidence>
<dbReference type="GO" id="GO:0016616">
    <property type="term" value="F:oxidoreductase activity, acting on the CH-OH group of donors, NAD or NADP as acceptor"/>
    <property type="evidence" value="ECO:0007669"/>
    <property type="project" value="UniProtKB-ARBA"/>
</dbReference>
<evidence type="ECO:0000256" key="4">
    <source>
        <dbReference type="SAM" id="MobiDB-lite"/>
    </source>
</evidence>
<evidence type="ECO:0000313" key="6">
    <source>
        <dbReference type="EMBL" id="GAA5042737.1"/>
    </source>
</evidence>
<dbReference type="SUPFAM" id="SSF51430">
    <property type="entry name" value="NAD(P)-linked oxidoreductase"/>
    <property type="match status" value="1"/>
</dbReference>
<name>A0AAV3UC99_9EURY</name>
<comment type="similarity">
    <text evidence="1">Belongs to the aldo/keto reductase family.</text>
</comment>
<keyword evidence="7" id="KW-1185">Reference proteome</keyword>
<dbReference type="PROSITE" id="PS00062">
    <property type="entry name" value="ALDOKETO_REDUCTASE_2"/>
    <property type="match status" value="1"/>
</dbReference>
<evidence type="ECO:0000256" key="2">
    <source>
        <dbReference type="ARBA" id="ARBA00022857"/>
    </source>
</evidence>
<proteinExistence type="inferred from homology"/>